<reference evidence="2" key="1">
    <citation type="journal article" date="2020" name="mSystems">
        <title>Genome- and Community-Level Interaction Insights into Carbon Utilization and Element Cycling Functions of Hydrothermarchaeota in Hydrothermal Sediment.</title>
        <authorList>
            <person name="Zhou Z."/>
            <person name="Liu Y."/>
            <person name="Xu W."/>
            <person name="Pan J."/>
            <person name="Luo Z.H."/>
            <person name="Li M."/>
        </authorList>
    </citation>
    <scope>NUCLEOTIDE SEQUENCE [LARGE SCALE GENOMIC DNA]</scope>
    <source>
        <strain evidence="2">SpSt-374</strain>
    </source>
</reference>
<gene>
    <name evidence="2" type="ORF">ENR15_16340</name>
</gene>
<accession>A0A7C3ZLD2</accession>
<dbReference type="Pfam" id="PF20035">
    <property type="entry name" value="DUF6439"/>
    <property type="match status" value="1"/>
</dbReference>
<proteinExistence type="predicted"/>
<dbReference type="AlphaFoldDB" id="A0A7C3ZLD2"/>
<evidence type="ECO:0008006" key="3">
    <source>
        <dbReference type="Google" id="ProtNLM"/>
    </source>
</evidence>
<dbReference type="InterPro" id="IPR045511">
    <property type="entry name" value="DUF6439"/>
</dbReference>
<protein>
    <recommendedName>
        <fullName evidence="3">DUF309 domain-containing protein</fullName>
    </recommendedName>
</protein>
<organism evidence="2">
    <name type="scientific">Planktothricoides sp. SpSt-374</name>
    <dbReference type="NCBI Taxonomy" id="2282167"/>
    <lineage>
        <taxon>Bacteria</taxon>
        <taxon>Bacillati</taxon>
        <taxon>Cyanobacteriota</taxon>
        <taxon>Cyanophyceae</taxon>
        <taxon>Oscillatoriophycideae</taxon>
        <taxon>Oscillatoriales</taxon>
        <taxon>Oscillatoriaceae</taxon>
        <taxon>Planktothricoides</taxon>
    </lineage>
</organism>
<evidence type="ECO:0000256" key="1">
    <source>
        <dbReference type="SAM" id="MobiDB-lite"/>
    </source>
</evidence>
<evidence type="ECO:0000313" key="2">
    <source>
        <dbReference type="EMBL" id="HGG02163.1"/>
    </source>
</evidence>
<sequence>MGTGLPGPNSSQLQEIGTLELARALAERLAIAETDWHRLKSNRKARALEQAAAALVFLLKDNQEEALPRLEQAQSWLDGSISAPPCPTHGHNRDRKASQENH</sequence>
<comment type="caution">
    <text evidence="2">The sequence shown here is derived from an EMBL/GenBank/DDBJ whole genome shotgun (WGS) entry which is preliminary data.</text>
</comment>
<dbReference type="EMBL" id="DSPX01000167">
    <property type="protein sequence ID" value="HGG02163.1"/>
    <property type="molecule type" value="Genomic_DNA"/>
</dbReference>
<feature type="region of interest" description="Disordered" evidence="1">
    <location>
        <begin position="76"/>
        <end position="102"/>
    </location>
</feature>
<name>A0A7C3ZLD2_9CYAN</name>